<dbReference type="PANTHER" id="PTHR38344:SF1">
    <property type="entry name" value="INORGANIC CARBON TRANSPORTER SUBUNIT DABA-RELATED"/>
    <property type="match status" value="1"/>
</dbReference>
<evidence type="ECO:0000256" key="5">
    <source>
        <dbReference type="ARBA" id="ARBA00023136"/>
    </source>
</evidence>
<proteinExistence type="inferred from homology"/>
<comment type="cofactor">
    <cofactor evidence="6">
        <name>Zn(2+)</name>
        <dbReference type="ChEBI" id="CHEBI:29105"/>
    </cofactor>
</comment>
<keyword evidence="5 6" id="KW-0472">Membrane</keyword>
<dbReference type="GO" id="GO:0005886">
    <property type="term" value="C:plasma membrane"/>
    <property type="evidence" value="ECO:0007669"/>
    <property type="project" value="UniProtKB-SubCell"/>
</dbReference>
<evidence type="ECO:0000313" key="7">
    <source>
        <dbReference type="EMBL" id="PSF12162.1"/>
    </source>
</evidence>
<evidence type="ECO:0000256" key="6">
    <source>
        <dbReference type="HAMAP-Rule" id="MF_01871"/>
    </source>
</evidence>
<protein>
    <recommendedName>
        <fullName evidence="6">Probable inorganic carbon transporter subunit DabA</fullName>
    </recommendedName>
</protein>
<name>A0A2T1KRA6_9GAMM</name>
<keyword evidence="8" id="KW-1185">Reference proteome</keyword>
<evidence type="ECO:0000256" key="2">
    <source>
        <dbReference type="ARBA" id="ARBA00022475"/>
    </source>
</evidence>
<dbReference type="AlphaFoldDB" id="A0A2T1KRA6"/>
<dbReference type="GO" id="GO:0008270">
    <property type="term" value="F:zinc ion binding"/>
    <property type="evidence" value="ECO:0007669"/>
    <property type="project" value="UniProtKB-UniRule"/>
</dbReference>
<evidence type="ECO:0000256" key="1">
    <source>
        <dbReference type="ARBA" id="ARBA00022448"/>
    </source>
</evidence>
<comment type="subunit">
    <text evidence="6">Forms a complex with DabB.</text>
</comment>
<dbReference type="RefSeq" id="WP_106761440.1">
    <property type="nucleotide sequence ID" value="NZ_PXNP01000016.1"/>
</dbReference>
<gene>
    <name evidence="6" type="primary">dabA</name>
    <name evidence="7" type="ORF">C7H09_04590</name>
</gene>
<dbReference type="Pfam" id="PF10070">
    <property type="entry name" value="DabA"/>
    <property type="match status" value="1"/>
</dbReference>
<comment type="subcellular location">
    <subcellularLocation>
        <location evidence="6">Cell membrane</location>
        <topology evidence="6">Peripheral membrane protein</topology>
    </subcellularLocation>
</comment>
<feature type="binding site" evidence="6">
    <location>
        <position position="491"/>
    </location>
    <ligand>
        <name>Zn(2+)</name>
        <dbReference type="ChEBI" id="CHEBI:29105"/>
    </ligand>
</feature>
<accession>A0A2T1KRA6</accession>
<keyword evidence="4 6" id="KW-0862">Zinc</keyword>
<evidence type="ECO:0000256" key="3">
    <source>
        <dbReference type="ARBA" id="ARBA00022723"/>
    </source>
</evidence>
<dbReference type="EMBL" id="PXNP01000016">
    <property type="protein sequence ID" value="PSF12162.1"/>
    <property type="molecule type" value="Genomic_DNA"/>
</dbReference>
<dbReference type="Proteomes" id="UP000239866">
    <property type="component" value="Unassembled WGS sequence"/>
</dbReference>
<feature type="binding site" evidence="6">
    <location>
        <position position="326"/>
    </location>
    <ligand>
        <name>Zn(2+)</name>
        <dbReference type="ChEBI" id="CHEBI:29105"/>
    </ligand>
</feature>
<dbReference type="InterPro" id="IPR018752">
    <property type="entry name" value="DabA"/>
</dbReference>
<keyword evidence="3 6" id="KW-0479">Metal-binding</keyword>
<evidence type="ECO:0000256" key="4">
    <source>
        <dbReference type="ARBA" id="ARBA00022833"/>
    </source>
</evidence>
<comment type="similarity">
    <text evidence="6">Belongs to the inorganic carbon transporter (TC 9.A.2) DabA family.</text>
</comment>
<sequence length="792" mass="87044">MNAPVNAPVVKSSAIAAQVIQACEGIAPMWPLDRWIAVNPWWGQRHQAVETASFEREMLCSGGMLMPPAFYLSAWRSGRIKDSDLQQAASFAGEPTTVEQLVEQLRAGSTSPHGFPSALAGFASNSEALRLAREQIGQACMRYFDQRQSRWQVPVGQRTLWQFWLEESGKSGAAPDGWEAAVTHFGAQLPYTDAQRPWAIQHLLGQLPGWAAWCRGMDWRAGLEQPDNSGAAGLCAQLATIWLSCEHDAAIGLTEAERQHWHERLKELKAYMTPDWHTQNLWVWHNAYELAWQKRFLTQLDLACNRRQSEPEKPQPTEVQAAFCIDVRSEVLRRHLESEYPAVQTLGVAGFFGMPIAHARHGTGTSEPRLPGLLAPAYRLSDTLGDAAADAKLSRSLEQREQVRESVRRAKYSSLSTFTLVETTGLAWAWKLVRDGLNRNTTTTDAGYNSYLETMGGQPLPLQERVDLAEGILSAMSLTANFAPIVLLVGHGAHTDNNPNEAGLACGACGGNNGGVNARAAAALLNTPDVRQGLAGRGIVLPETTRVLAAEHCTVTDQVRVFDADALPEGSARILDTLKQKLAAAGTHCRRERATVLGLKGETDVGLLAELKRRTRNWAEVRPEWGLANNAAMVIGSRSLTRNANLAGRCFLQEYDPDLDKQGDVLAALMAAPMVVANWINLQYFGSVARPTVFGAGNKLLHSVVGGNLGVIEGNDVDLRQGLPLQSVFDGKHWRHEPMRLAVVIQAPAERIEAVLASHTDVGALIENRWLWLYRTDGQTIQRYRGGRWETT</sequence>
<keyword evidence="1 6" id="KW-0813">Transport</keyword>
<evidence type="ECO:0000313" key="8">
    <source>
        <dbReference type="Proteomes" id="UP000239866"/>
    </source>
</evidence>
<organism evidence="7 8">
    <name type="scientific">Marinobacter fuscus</name>
    <dbReference type="NCBI Taxonomy" id="2109942"/>
    <lineage>
        <taxon>Bacteria</taxon>
        <taxon>Pseudomonadati</taxon>
        <taxon>Pseudomonadota</taxon>
        <taxon>Gammaproteobacteria</taxon>
        <taxon>Pseudomonadales</taxon>
        <taxon>Marinobacteraceae</taxon>
        <taxon>Marinobacter</taxon>
    </lineage>
</organism>
<comment type="function">
    <text evidence="6">Part of an energy-coupled inorganic carbon pump.</text>
</comment>
<dbReference type="HAMAP" id="MF_01871">
    <property type="entry name" value="DabA"/>
    <property type="match status" value="1"/>
</dbReference>
<reference evidence="7 8" key="1">
    <citation type="submission" date="2018-03" db="EMBL/GenBank/DDBJ databases">
        <title>Marinobacter brunus sp. nov., a marine bacterium of Gamma-proteobacteria isolated from the surface seawater of the South China Sea.</title>
        <authorList>
            <person name="Cheng H."/>
            <person name="Wu Y.-H."/>
            <person name="Xamxidin M."/>
            <person name="Xu X.-W."/>
        </authorList>
    </citation>
    <scope>NUCLEOTIDE SEQUENCE [LARGE SCALE GENOMIC DNA]</scope>
    <source>
        <strain evidence="7 8">NH169-3</strain>
    </source>
</reference>
<dbReference type="PANTHER" id="PTHR38344">
    <property type="entry name" value="UPF0753 PROTEIN AQ_863"/>
    <property type="match status" value="1"/>
</dbReference>
<keyword evidence="2 6" id="KW-1003">Cell membrane</keyword>
<comment type="caution">
    <text evidence="7">The sequence shown here is derived from an EMBL/GenBank/DDBJ whole genome shotgun (WGS) entry which is preliminary data.</text>
</comment>
<feature type="binding site" evidence="6">
    <location>
        <position position="506"/>
    </location>
    <ligand>
        <name>Zn(2+)</name>
        <dbReference type="ChEBI" id="CHEBI:29105"/>
    </ligand>
</feature>
<feature type="binding site" evidence="6">
    <location>
        <position position="324"/>
    </location>
    <ligand>
        <name>Zn(2+)</name>
        <dbReference type="ChEBI" id="CHEBI:29105"/>
    </ligand>
</feature>
<dbReference type="OrthoDB" id="9805101at2"/>